<sequence>MEPGEKKQEAAVTKSKKSLETAGKAGSLLKAWYERVNTAKERGELTAWTMIFCPYDLLLSFDVLPVFIENYGPVCAAKQVATHFCEIAEGERFAKDTCSYLRIGLGYAEEYSRTGQVPETAPWGGIPKPDMMIGPSPVCDGRIKFLQAAQRYWDVPFCCYEALNMPFHIAAKAEHNEEIKKHYVKLYYEQLKNVLIPFLEKTTGKKFNKNKLSETLALDMEHQRFYHATNNLLKARPAPYGAQDSFAMCAPSLVCRGTQEAVDFYQQLYNEVKYRVDHKIGAVQDEKYRILWAWLPPWYAMSIFNHFETRKAVAVTQAYDIGKVPENIDLDNPLETIARKMYEGHWYGSGTMWTDRASRDLRFVQENGVDGIIVLQAESCRRFSMGYLHTVELLKEKSDVPILDLKSDMADKRFWSDEQIKADIDMFLEKIDDLRSHRK</sequence>
<dbReference type="KEGG" id="dov:DSCO28_26020"/>
<dbReference type="AlphaFoldDB" id="A0A5K7ZLQ6"/>
<gene>
    <name evidence="5" type="ORF">DSCO28_26020</name>
</gene>
<evidence type="ECO:0000256" key="1">
    <source>
        <dbReference type="ARBA" id="ARBA00005806"/>
    </source>
</evidence>
<dbReference type="EMBL" id="AP021876">
    <property type="protein sequence ID" value="BBO82036.1"/>
    <property type="molecule type" value="Genomic_DNA"/>
</dbReference>
<name>A0A5K7ZLQ6_9BACT</name>
<dbReference type="GO" id="GO:0051536">
    <property type="term" value="F:iron-sulfur cluster binding"/>
    <property type="evidence" value="ECO:0007669"/>
    <property type="project" value="UniProtKB-KW"/>
</dbReference>
<evidence type="ECO:0000313" key="5">
    <source>
        <dbReference type="EMBL" id="BBO82036.1"/>
    </source>
</evidence>
<organism evidence="5 6">
    <name type="scientific">Desulfosarcina ovata subsp. sediminis</name>
    <dbReference type="NCBI Taxonomy" id="885957"/>
    <lineage>
        <taxon>Bacteria</taxon>
        <taxon>Pseudomonadati</taxon>
        <taxon>Thermodesulfobacteriota</taxon>
        <taxon>Desulfobacteria</taxon>
        <taxon>Desulfobacterales</taxon>
        <taxon>Desulfosarcinaceae</taxon>
        <taxon>Desulfosarcina</taxon>
    </lineage>
</organism>
<dbReference type="InterPro" id="IPR010327">
    <property type="entry name" value="FldB/FldC_alpha/beta"/>
</dbReference>
<dbReference type="Pfam" id="PF06050">
    <property type="entry name" value="HGD-D"/>
    <property type="match status" value="1"/>
</dbReference>
<keyword evidence="4" id="KW-0411">Iron-sulfur</keyword>
<evidence type="ECO:0000256" key="3">
    <source>
        <dbReference type="ARBA" id="ARBA00023004"/>
    </source>
</evidence>
<protein>
    <submittedName>
        <fullName evidence="5">2-hydroxyglutaryl-CoA dehydratase</fullName>
    </submittedName>
</protein>
<evidence type="ECO:0000256" key="4">
    <source>
        <dbReference type="ARBA" id="ARBA00023014"/>
    </source>
</evidence>
<dbReference type="GO" id="GO:0046872">
    <property type="term" value="F:metal ion binding"/>
    <property type="evidence" value="ECO:0007669"/>
    <property type="project" value="UniProtKB-KW"/>
</dbReference>
<evidence type="ECO:0000313" key="6">
    <source>
        <dbReference type="Proteomes" id="UP000425960"/>
    </source>
</evidence>
<keyword evidence="3" id="KW-0408">Iron</keyword>
<comment type="similarity">
    <text evidence="1">Belongs to the FldB/FldC dehydratase alpha/beta subunit family.</text>
</comment>
<dbReference type="RefSeq" id="WP_155322586.1">
    <property type="nucleotide sequence ID" value="NZ_AP021876.1"/>
</dbReference>
<reference evidence="5 6" key="1">
    <citation type="submission" date="2019-11" db="EMBL/GenBank/DDBJ databases">
        <title>Comparative genomics of hydrocarbon-degrading Desulfosarcina strains.</title>
        <authorList>
            <person name="Watanabe M."/>
            <person name="Kojima H."/>
            <person name="Fukui M."/>
        </authorList>
    </citation>
    <scope>NUCLEOTIDE SEQUENCE [LARGE SCALE GENOMIC DNA]</scope>
    <source>
        <strain evidence="5 6">28bB2T</strain>
    </source>
</reference>
<dbReference type="PANTHER" id="PTHR30548">
    <property type="entry name" value="2-HYDROXYGLUTARYL-COA DEHYDRATASE, D-COMPONENT-RELATED"/>
    <property type="match status" value="1"/>
</dbReference>
<dbReference type="Proteomes" id="UP000425960">
    <property type="component" value="Chromosome"/>
</dbReference>
<keyword evidence="2" id="KW-0479">Metal-binding</keyword>
<dbReference type="Gene3D" id="3.40.50.11900">
    <property type="match status" value="1"/>
</dbReference>
<proteinExistence type="inferred from homology"/>
<evidence type="ECO:0000256" key="2">
    <source>
        <dbReference type="ARBA" id="ARBA00022723"/>
    </source>
</evidence>
<dbReference type="PANTHER" id="PTHR30548:SF4">
    <property type="entry name" value="SUBUNIT OF OXYGEN-SENSITIVE 2-HYDROXYISOCAPROYL-COA DEHYDRATASE"/>
    <property type="match status" value="1"/>
</dbReference>
<accession>A0A5K7ZLQ6</accession>